<comment type="caution">
    <text evidence="2">The sequence shown here is derived from an EMBL/GenBank/DDBJ whole genome shotgun (WGS) entry which is preliminary data.</text>
</comment>
<organism evidence="2 3">
    <name type="scientific">Aeromicrobium alkaliterrae</name>
    <dbReference type="NCBI Taxonomy" id="302168"/>
    <lineage>
        <taxon>Bacteria</taxon>
        <taxon>Bacillati</taxon>
        <taxon>Actinomycetota</taxon>
        <taxon>Actinomycetes</taxon>
        <taxon>Propionibacteriales</taxon>
        <taxon>Nocardioidaceae</taxon>
        <taxon>Aeromicrobium</taxon>
    </lineage>
</organism>
<reference evidence="3" key="1">
    <citation type="journal article" date="2019" name="Int. J. Syst. Evol. Microbiol.">
        <title>The Global Catalogue of Microorganisms (GCM) 10K type strain sequencing project: providing services to taxonomists for standard genome sequencing and annotation.</title>
        <authorList>
            <consortium name="The Broad Institute Genomics Platform"/>
            <consortium name="The Broad Institute Genome Sequencing Center for Infectious Disease"/>
            <person name="Wu L."/>
            <person name="Ma J."/>
        </authorList>
    </citation>
    <scope>NUCLEOTIDE SEQUENCE [LARGE SCALE GENOMIC DNA]</scope>
    <source>
        <strain evidence="3">JCM 13518</strain>
    </source>
</reference>
<dbReference type="Pfam" id="PF08592">
    <property type="entry name" value="Anthrone_oxy"/>
    <property type="match status" value="1"/>
</dbReference>
<dbReference type="RefSeq" id="WP_344201647.1">
    <property type="nucleotide sequence ID" value="NZ_BAAAME010000004.1"/>
</dbReference>
<feature type="transmembrane region" description="Helical" evidence="1">
    <location>
        <begin position="49"/>
        <end position="73"/>
    </location>
</feature>
<dbReference type="InterPro" id="IPR013901">
    <property type="entry name" value="Anthrone_oxy"/>
</dbReference>
<sequence length="150" mass="15513">MLETLLGATALTTGLVAGLFAAFAYAVMPGLRLADDDAVVQAMRGVNRAILNPVFAVLFGGSFLLGIAATVAARGTDGFGWAVAGLAGYVATLVITIGRNVPLNEALERGTAPAAELRAAFERPWTRWNVARTVTNVASTGCWLAALAHV</sequence>
<feature type="transmembrane region" description="Helical" evidence="1">
    <location>
        <begin position="6"/>
        <end position="28"/>
    </location>
</feature>
<dbReference type="EMBL" id="BAAAME010000004">
    <property type="protein sequence ID" value="GAA1742487.1"/>
    <property type="molecule type" value="Genomic_DNA"/>
</dbReference>
<keyword evidence="3" id="KW-1185">Reference proteome</keyword>
<keyword evidence="1" id="KW-0812">Transmembrane</keyword>
<keyword evidence="1" id="KW-1133">Transmembrane helix</keyword>
<name>A0ABP4VZ47_9ACTN</name>
<keyword evidence="1" id="KW-0472">Membrane</keyword>
<accession>A0ABP4VZ47</accession>
<protein>
    <submittedName>
        <fullName evidence="2">DUF1772 domain-containing protein</fullName>
    </submittedName>
</protein>
<gene>
    <name evidence="2" type="ORF">GCM10009710_23260</name>
</gene>
<dbReference type="Proteomes" id="UP001501057">
    <property type="component" value="Unassembled WGS sequence"/>
</dbReference>
<evidence type="ECO:0000313" key="3">
    <source>
        <dbReference type="Proteomes" id="UP001501057"/>
    </source>
</evidence>
<evidence type="ECO:0000256" key="1">
    <source>
        <dbReference type="SAM" id="Phobius"/>
    </source>
</evidence>
<evidence type="ECO:0000313" key="2">
    <source>
        <dbReference type="EMBL" id="GAA1742487.1"/>
    </source>
</evidence>
<proteinExistence type="predicted"/>
<feature type="transmembrane region" description="Helical" evidence="1">
    <location>
        <begin position="79"/>
        <end position="98"/>
    </location>
</feature>